<dbReference type="InterPro" id="IPR035500">
    <property type="entry name" value="NHR-like_dom_sf"/>
</dbReference>
<proteinExistence type="predicted"/>
<keyword evidence="3" id="KW-0675">Receptor</keyword>
<evidence type="ECO:0000313" key="4">
    <source>
        <dbReference type="EMBL" id="OWA54189.1"/>
    </source>
</evidence>
<dbReference type="OrthoDB" id="10650162at2759"/>
<reference evidence="5" key="1">
    <citation type="submission" date="2017-01" db="EMBL/GenBank/DDBJ databases">
        <title>Comparative genomics of anhydrobiosis in the tardigrade Hypsibius dujardini.</title>
        <authorList>
            <person name="Yoshida Y."/>
            <person name="Koutsovoulos G."/>
            <person name="Laetsch D."/>
            <person name="Stevens L."/>
            <person name="Kumar S."/>
            <person name="Horikawa D."/>
            <person name="Ishino K."/>
            <person name="Komine S."/>
            <person name="Tomita M."/>
            <person name="Blaxter M."/>
            <person name="Arakawa K."/>
        </authorList>
    </citation>
    <scope>NUCLEOTIDE SEQUENCE [LARGE SCALE GENOMIC DNA]</scope>
    <source>
        <strain evidence="5">Z151</strain>
    </source>
</reference>
<keyword evidence="1" id="KW-0805">Transcription regulation</keyword>
<organism evidence="4 5">
    <name type="scientific">Hypsibius exemplaris</name>
    <name type="common">Freshwater tardigrade</name>
    <dbReference type="NCBI Taxonomy" id="2072580"/>
    <lineage>
        <taxon>Eukaryota</taxon>
        <taxon>Metazoa</taxon>
        <taxon>Ecdysozoa</taxon>
        <taxon>Tardigrada</taxon>
        <taxon>Eutardigrada</taxon>
        <taxon>Parachela</taxon>
        <taxon>Hypsibioidea</taxon>
        <taxon>Hypsibiidae</taxon>
        <taxon>Hypsibius</taxon>
    </lineage>
</organism>
<evidence type="ECO:0000256" key="1">
    <source>
        <dbReference type="ARBA" id="ARBA00023015"/>
    </source>
</evidence>
<evidence type="ECO:0000313" key="5">
    <source>
        <dbReference type="Proteomes" id="UP000192578"/>
    </source>
</evidence>
<dbReference type="Gene3D" id="1.10.565.10">
    <property type="entry name" value="Retinoid X Receptor"/>
    <property type="match status" value="1"/>
</dbReference>
<dbReference type="AlphaFoldDB" id="A0A9X6NQG2"/>
<comment type="caution">
    <text evidence="4">The sequence shown here is derived from an EMBL/GenBank/DDBJ whole genome shotgun (WGS) entry which is preliminary data.</text>
</comment>
<sequence length="183" mass="22099">MIHHSAYLTRTETYVTVGSQQLHYCRYWQELISDWPLLIFIYKFCGDFQDIGLSQTEKYLLLAVIMFEPDIDEPERNTENYILKLEYLHKHYTDVLFQVLKSGRTDGDLNRTCRRLEEFFNSLRKIYQMHGEYSRVLEDSSVNQHPAQSATTSIWWRKYHLFDRSGHVERRFSMWEPSKLLMK</sequence>
<keyword evidence="5" id="KW-1185">Reference proteome</keyword>
<accession>A0A9X6NQG2</accession>
<dbReference type="EMBL" id="MTYJ01000380">
    <property type="protein sequence ID" value="OWA54189.1"/>
    <property type="molecule type" value="Genomic_DNA"/>
</dbReference>
<dbReference type="Proteomes" id="UP000192578">
    <property type="component" value="Unassembled WGS sequence"/>
</dbReference>
<evidence type="ECO:0000256" key="3">
    <source>
        <dbReference type="ARBA" id="ARBA00023170"/>
    </source>
</evidence>
<dbReference type="SUPFAM" id="SSF48508">
    <property type="entry name" value="Nuclear receptor ligand-binding domain"/>
    <property type="match status" value="1"/>
</dbReference>
<evidence type="ECO:0000256" key="2">
    <source>
        <dbReference type="ARBA" id="ARBA00023163"/>
    </source>
</evidence>
<protein>
    <submittedName>
        <fullName evidence="4">Uncharacterized protein</fullName>
    </submittedName>
</protein>
<keyword evidence="2" id="KW-0804">Transcription</keyword>
<name>A0A9X6NQG2_HYPEX</name>
<gene>
    <name evidence="4" type="ORF">BV898_18602</name>
</gene>